<proteinExistence type="inferred from homology"/>
<gene>
    <name evidence="8 10" type="primary">proB</name>
    <name evidence="10" type="ORF">QUV96_00800</name>
</gene>
<dbReference type="PANTHER" id="PTHR43654:SF1">
    <property type="entry name" value="ISOPENTENYL PHOSPHATE KINASE"/>
    <property type="match status" value="1"/>
</dbReference>
<dbReference type="InterPro" id="IPR019797">
    <property type="entry name" value="Glutamate_5-kinase_CS"/>
</dbReference>
<dbReference type="RefSeq" id="WP_289606644.1">
    <property type="nucleotide sequence ID" value="NZ_JAUDCG010000002.1"/>
</dbReference>
<dbReference type="EMBL" id="JAUDCG010000002">
    <property type="protein sequence ID" value="MDM8156172.1"/>
    <property type="molecule type" value="Genomic_DNA"/>
</dbReference>
<reference evidence="10 11" key="1">
    <citation type="submission" date="2023-06" db="EMBL/GenBank/DDBJ databases">
        <title>Identification and characterization of horizontal gene transfer across gut microbiota members of farm animals based on homology search.</title>
        <authorList>
            <person name="Schwarzerova J."/>
            <person name="Nykrynova M."/>
            <person name="Jureckova K."/>
            <person name="Cejkova D."/>
            <person name="Rychlik I."/>
        </authorList>
    </citation>
    <scope>NUCLEOTIDE SEQUENCE [LARGE SCALE GENOMIC DNA]</scope>
    <source>
        <strain evidence="10 11">ET39</strain>
    </source>
</reference>
<dbReference type="GO" id="GO:0004349">
    <property type="term" value="F:glutamate 5-kinase activity"/>
    <property type="evidence" value="ECO:0007669"/>
    <property type="project" value="UniProtKB-EC"/>
</dbReference>
<evidence type="ECO:0000256" key="5">
    <source>
        <dbReference type="ARBA" id="ARBA00022741"/>
    </source>
</evidence>
<dbReference type="EC" id="2.7.2.11" evidence="8"/>
<evidence type="ECO:0000256" key="2">
    <source>
        <dbReference type="ARBA" id="ARBA00022605"/>
    </source>
</evidence>
<reference evidence="11" key="2">
    <citation type="submission" date="2023-06" db="EMBL/GenBank/DDBJ databases">
        <title>Identification and characterization of horizontal gene transfer across gut microbiota members of farm animals based on homology search.</title>
        <authorList>
            <person name="Zeman M."/>
            <person name="Kubasova T."/>
            <person name="Jahodarova E."/>
            <person name="Nykrynova M."/>
            <person name="Rychlik I."/>
        </authorList>
    </citation>
    <scope>NUCLEOTIDE SEQUENCE [LARGE SCALE GENOMIC DNA]</scope>
    <source>
        <strain evidence="11">ET39</strain>
    </source>
</reference>
<evidence type="ECO:0000256" key="8">
    <source>
        <dbReference type="HAMAP-Rule" id="MF_00456"/>
    </source>
</evidence>
<evidence type="ECO:0000313" key="10">
    <source>
        <dbReference type="EMBL" id="MDM8156172.1"/>
    </source>
</evidence>
<comment type="subcellular location">
    <subcellularLocation>
        <location evidence="8">Cytoplasm</location>
    </subcellularLocation>
</comment>
<dbReference type="InterPro" id="IPR005715">
    <property type="entry name" value="Glu_5kinase/COase_Synthase"/>
</dbReference>
<feature type="binding site" evidence="8">
    <location>
        <position position="136"/>
    </location>
    <ligand>
        <name>substrate</name>
    </ligand>
</feature>
<keyword evidence="5 8" id="KW-0547">Nucleotide-binding</keyword>
<sequence>MEKKRLVVKVGSSTITHESGRLHLRKLDMLARVLSDLGNAGHEVLLVSSGAIAAGCGKLHFAGKPQTLEEKQAMAAIGQCELMYIYDKLFAQYSRKVAQLLLTKRDLEDEVLRQNALDTLRVLLKYQAIPIINENDSIATDEIVYGDNDTLSAITARLVGADLLVLLSDIEGLYDADPSRDPKAQKIDVVETIDAHILAMAGESSSSLGTGGMITKLQAAQIATEAGCDMVIASGADPCILYDLIEGKNCGTLFRARR</sequence>
<keyword evidence="2 8" id="KW-0028">Amino-acid biosynthesis</keyword>
<dbReference type="PANTHER" id="PTHR43654">
    <property type="entry name" value="GLUTAMATE 5-KINASE"/>
    <property type="match status" value="1"/>
</dbReference>
<evidence type="ECO:0000313" key="11">
    <source>
        <dbReference type="Proteomes" id="UP001529340"/>
    </source>
</evidence>
<evidence type="ECO:0000256" key="3">
    <source>
        <dbReference type="ARBA" id="ARBA00022650"/>
    </source>
</evidence>
<keyword evidence="11" id="KW-1185">Reference proteome</keyword>
<dbReference type="InterPro" id="IPR011529">
    <property type="entry name" value="Glu_5kinase"/>
</dbReference>
<dbReference type="CDD" id="cd04242">
    <property type="entry name" value="AAK_G5K_ProB"/>
    <property type="match status" value="1"/>
</dbReference>
<dbReference type="NCBIfam" id="TIGR01027">
    <property type="entry name" value="proB"/>
    <property type="match status" value="1"/>
</dbReference>
<dbReference type="Proteomes" id="UP001529340">
    <property type="component" value="Unassembled WGS sequence"/>
</dbReference>
<feature type="binding site" evidence="8">
    <location>
        <position position="9"/>
    </location>
    <ligand>
        <name>ATP</name>
        <dbReference type="ChEBI" id="CHEBI:30616"/>
    </ligand>
</feature>
<dbReference type="InterPro" id="IPR001048">
    <property type="entry name" value="Asp/Glu/Uridylate_kinase"/>
</dbReference>
<keyword evidence="7 8" id="KW-0067">ATP-binding</keyword>
<feature type="domain" description="Aspartate/glutamate/uridylate kinase" evidence="9">
    <location>
        <begin position="4"/>
        <end position="234"/>
    </location>
</feature>
<reference evidence="10 11" key="3">
    <citation type="submission" date="2023-06" db="EMBL/GenBank/DDBJ databases">
        <authorList>
            <person name="Zeman M."/>
            <person name="Kubasova T."/>
            <person name="Jahodarova E."/>
            <person name="Nykrynova M."/>
            <person name="Rychlik I."/>
        </authorList>
    </citation>
    <scope>NUCLEOTIDE SEQUENCE [LARGE SCALE GENOMIC DNA]</scope>
    <source>
        <strain evidence="10 11">ET39</strain>
    </source>
</reference>
<dbReference type="PROSITE" id="PS00902">
    <property type="entry name" value="GLUTAMATE_5_KINASE"/>
    <property type="match status" value="1"/>
</dbReference>
<name>A0ABT7U989_9FIRM</name>
<feature type="binding site" evidence="8">
    <location>
        <position position="49"/>
    </location>
    <ligand>
        <name>substrate</name>
    </ligand>
</feature>
<evidence type="ECO:0000259" key="9">
    <source>
        <dbReference type="Pfam" id="PF00696"/>
    </source>
</evidence>
<accession>A0ABT7U989</accession>
<evidence type="ECO:0000256" key="4">
    <source>
        <dbReference type="ARBA" id="ARBA00022679"/>
    </source>
</evidence>
<feature type="binding site" evidence="8">
    <location>
        <begin position="168"/>
        <end position="169"/>
    </location>
    <ligand>
        <name>ATP</name>
        <dbReference type="ChEBI" id="CHEBI:30616"/>
    </ligand>
</feature>
<dbReference type="Gene3D" id="3.40.1160.10">
    <property type="entry name" value="Acetylglutamate kinase-like"/>
    <property type="match status" value="1"/>
</dbReference>
<feature type="binding site" evidence="8">
    <location>
        <position position="148"/>
    </location>
    <ligand>
        <name>substrate</name>
    </ligand>
</feature>
<comment type="function">
    <text evidence="8">Catalyzes the transfer of a phosphate group to glutamate to form L-glutamate 5-phosphate.</text>
</comment>
<dbReference type="PRINTS" id="PR00474">
    <property type="entry name" value="GLU5KINASE"/>
</dbReference>
<evidence type="ECO:0000256" key="7">
    <source>
        <dbReference type="ARBA" id="ARBA00022840"/>
    </source>
</evidence>
<dbReference type="InterPro" id="IPR001057">
    <property type="entry name" value="Glu/AcGlu_kinase"/>
</dbReference>
<keyword evidence="3 8" id="KW-0641">Proline biosynthesis</keyword>
<comment type="similarity">
    <text evidence="8">Belongs to the glutamate 5-kinase family.</text>
</comment>
<dbReference type="InterPro" id="IPR036393">
    <property type="entry name" value="AceGlu_kinase-like_sf"/>
</dbReference>
<evidence type="ECO:0000256" key="1">
    <source>
        <dbReference type="ARBA" id="ARBA00022490"/>
    </source>
</evidence>
<keyword evidence="1 8" id="KW-0963">Cytoplasm</keyword>
<organism evidence="10 11">
    <name type="scientific">Amedibacillus dolichus</name>
    <dbReference type="NCBI Taxonomy" id="31971"/>
    <lineage>
        <taxon>Bacteria</taxon>
        <taxon>Bacillati</taxon>
        <taxon>Bacillota</taxon>
        <taxon>Erysipelotrichia</taxon>
        <taxon>Erysipelotrichales</taxon>
        <taxon>Erysipelotrichaceae</taxon>
        <taxon>Amedibacillus</taxon>
    </lineage>
</organism>
<feature type="binding site" evidence="8">
    <location>
        <begin position="210"/>
        <end position="216"/>
    </location>
    <ligand>
        <name>ATP</name>
        <dbReference type="ChEBI" id="CHEBI:30616"/>
    </ligand>
</feature>
<protein>
    <recommendedName>
        <fullName evidence="8">Glutamate 5-kinase</fullName>
        <ecNumber evidence="8">2.7.2.11</ecNumber>
    </recommendedName>
    <alternativeName>
        <fullName evidence="8">Gamma-glutamyl kinase</fullName>
        <shortName evidence="8">GK</shortName>
    </alternativeName>
</protein>
<dbReference type="HAMAP" id="MF_00456">
    <property type="entry name" value="ProB"/>
    <property type="match status" value="1"/>
</dbReference>
<comment type="pathway">
    <text evidence="8">Amino-acid biosynthesis; L-proline biosynthesis; L-glutamate 5-semialdehyde from L-glutamate: step 1/2.</text>
</comment>
<evidence type="ECO:0000256" key="6">
    <source>
        <dbReference type="ARBA" id="ARBA00022777"/>
    </source>
</evidence>
<dbReference type="Pfam" id="PF00696">
    <property type="entry name" value="AA_kinase"/>
    <property type="match status" value="1"/>
</dbReference>
<dbReference type="PIRSF" id="PIRSF000729">
    <property type="entry name" value="GK"/>
    <property type="match status" value="1"/>
</dbReference>
<keyword evidence="6 8" id="KW-0418">Kinase</keyword>
<keyword evidence="4 8" id="KW-0808">Transferase</keyword>
<dbReference type="InterPro" id="IPR041739">
    <property type="entry name" value="G5K_ProB"/>
</dbReference>
<comment type="caution">
    <text evidence="10">The sequence shown here is derived from an EMBL/GenBank/DDBJ whole genome shotgun (WGS) entry which is preliminary data.</text>
</comment>
<dbReference type="SUPFAM" id="SSF53633">
    <property type="entry name" value="Carbamate kinase-like"/>
    <property type="match status" value="1"/>
</dbReference>
<comment type="catalytic activity">
    <reaction evidence="8">
        <text>L-glutamate + ATP = L-glutamyl 5-phosphate + ADP</text>
        <dbReference type="Rhea" id="RHEA:14877"/>
        <dbReference type="ChEBI" id="CHEBI:29985"/>
        <dbReference type="ChEBI" id="CHEBI:30616"/>
        <dbReference type="ChEBI" id="CHEBI:58274"/>
        <dbReference type="ChEBI" id="CHEBI:456216"/>
        <dbReference type="EC" id="2.7.2.11"/>
    </reaction>
</comment>